<dbReference type="GO" id="GO:0022904">
    <property type="term" value="P:respiratory electron transport chain"/>
    <property type="evidence" value="ECO:0007669"/>
    <property type="project" value="InterPro"/>
</dbReference>
<dbReference type="Pfam" id="PF01292">
    <property type="entry name" value="Ni_hydr_CYTB"/>
    <property type="match status" value="1"/>
</dbReference>
<keyword evidence="9" id="KW-1185">Reference proteome</keyword>
<dbReference type="GO" id="GO:0005886">
    <property type="term" value="C:plasma membrane"/>
    <property type="evidence" value="ECO:0007669"/>
    <property type="project" value="UniProtKB-SubCell"/>
</dbReference>
<evidence type="ECO:0000256" key="3">
    <source>
        <dbReference type="ARBA" id="ARBA00022692"/>
    </source>
</evidence>
<evidence type="ECO:0000256" key="1">
    <source>
        <dbReference type="ARBA" id="ARBA00004651"/>
    </source>
</evidence>
<gene>
    <name evidence="8" type="ORF">A1355_20975</name>
</gene>
<evidence type="ECO:0000313" key="8">
    <source>
        <dbReference type="EMBL" id="OAI24040.1"/>
    </source>
</evidence>
<keyword evidence="4 6" id="KW-1133">Transmembrane helix</keyword>
<dbReference type="Proteomes" id="UP000077628">
    <property type="component" value="Unassembled WGS sequence"/>
</dbReference>
<keyword evidence="3 6" id="KW-0812">Transmembrane</keyword>
<keyword evidence="5 6" id="KW-0472">Membrane</keyword>
<keyword evidence="2" id="KW-1003">Cell membrane</keyword>
<evidence type="ECO:0000256" key="2">
    <source>
        <dbReference type="ARBA" id="ARBA00022475"/>
    </source>
</evidence>
<dbReference type="EMBL" id="LUUK01000052">
    <property type="protein sequence ID" value="OAI24040.1"/>
    <property type="molecule type" value="Genomic_DNA"/>
</dbReference>
<organism evidence="8 9">
    <name type="scientific">Methylomonas koyamae</name>
    <dbReference type="NCBI Taxonomy" id="702114"/>
    <lineage>
        <taxon>Bacteria</taxon>
        <taxon>Pseudomonadati</taxon>
        <taxon>Pseudomonadota</taxon>
        <taxon>Gammaproteobacteria</taxon>
        <taxon>Methylococcales</taxon>
        <taxon>Methylococcaceae</taxon>
        <taxon>Methylomonas</taxon>
    </lineage>
</organism>
<comment type="subcellular location">
    <subcellularLocation>
        <location evidence="1">Cell membrane</location>
        <topology evidence="1">Multi-pass membrane protein</topology>
    </subcellularLocation>
</comment>
<dbReference type="Gene3D" id="1.20.950.20">
    <property type="entry name" value="Transmembrane di-heme cytochromes, Chain C"/>
    <property type="match status" value="1"/>
</dbReference>
<feature type="transmembrane region" description="Helical" evidence="6">
    <location>
        <begin position="41"/>
        <end position="59"/>
    </location>
</feature>
<evidence type="ECO:0000256" key="6">
    <source>
        <dbReference type="SAM" id="Phobius"/>
    </source>
</evidence>
<evidence type="ECO:0000313" key="9">
    <source>
        <dbReference type="Proteomes" id="UP000077628"/>
    </source>
</evidence>
<proteinExistence type="predicted"/>
<dbReference type="OrthoDB" id="196472at2"/>
<dbReference type="RefSeq" id="WP_064025581.1">
    <property type="nucleotide sequence ID" value="NZ_LUUK01000052.1"/>
</dbReference>
<dbReference type="InterPro" id="IPR016174">
    <property type="entry name" value="Di-haem_cyt_TM"/>
</dbReference>
<feature type="transmembrane region" description="Helical" evidence="6">
    <location>
        <begin position="140"/>
        <end position="162"/>
    </location>
</feature>
<dbReference type="GO" id="GO:0020037">
    <property type="term" value="F:heme binding"/>
    <property type="evidence" value="ECO:0007669"/>
    <property type="project" value="TreeGrafter"/>
</dbReference>
<feature type="domain" description="Cytochrome b561 bacterial/Ni-hydrogenase" evidence="7">
    <location>
        <begin position="7"/>
        <end position="177"/>
    </location>
</feature>
<dbReference type="PANTHER" id="PTHR30485">
    <property type="entry name" value="NI/FE-HYDROGENASE 1 B-TYPE CYTOCHROME SUBUNIT"/>
    <property type="match status" value="1"/>
</dbReference>
<comment type="caution">
    <text evidence="8">The sequence shown here is derived from an EMBL/GenBank/DDBJ whole genome shotgun (WGS) entry which is preliminary data.</text>
</comment>
<name>A0A177P3V9_9GAMM</name>
<evidence type="ECO:0000256" key="4">
    <source>
        <dbReference type="ARBA" id="ARBA00022989"/>
    </source>
</evidence>
<dbReference type="AlphaFoldDB" id="A0A177P3V9"/>
<sequence>MKVEVHVWDWPLRLFHWLLVLAVTGAYLTGKAGGEWTDWHGRFGSLTLGLVVFRLLWGFVGNTHARFVNFFPTLSRLLAYVRGDWQGVGHNPAGALAVFALLTVLAVLVGTGLFANDDIAFEGPLFDLIDKDFSDKLSGWHIRSVNVLLFLVGAHVAAIAFYQRVKKADLVVPMLTGKKRLPRSLAPADARPAGVLRLTASLLIAATVVWSVWGGDPLRYLPPLAGVRSAQAGGR</sequence>
<dbReference type="PANTHER" id="PTHR30485:SF2">
    <property type="entry name" value="BLL0597 PROTEIN"/>
    <property type="match status" value="1"/>
</dbReference>
<dbReference type="GO" id="GO:0009055">
    <property type="term" value="F:electron transfer activity"/>
    <property type="evidence" value="ECO:0007669"/>
    <property type="project" value="InterPro"/>
</dbReference>
<reference evidence="9" key="1">
    <citation type="submission" date="2016-03" db="EMBL/GenBank/DDBJ databases">
        <authorList>
            <person name="Heylen K."/>
            <person name="De Vos P."/>
            <person name="Vekeman B."/>
        </authorList>
    </citation>
    <scope>NUCLEOTIDE SEQUENCE [LARGE SCALE GENOMIC DNA]</scope>
    <source>
        <strain evidence="9">R-45383</strain>
    </source>
</reference>
<dbReference type="InterPro" id="IPR051542">
    <property type="entry name" value="Hydrogenase_cytochrome"/>
</dbReference>
<protein>
    <submittedName>
        <fullName evidence="8">Cytochrome B</fullName>
    </submittedName>
</protein>
<feature type="transmembrane region" description="Helical" evidence="6">
    <location>
        <begin position="93"/>
        <end position="115"/>
    </location>
</feature>
<dbReference type="STRING" id="702114.A1355_20975"/>
<dbReference type="InterPro" id="IPR011577">
    <property type="entry name" value="Cyt_b561_bac/Ni-Hgenase"/>
</dbReference>
<dbReference type="SUPFAM" id="SSF81342">
    <property type="entry name" value="Transmembrane di-heme cytochromes"/>
    <property type="match status" value="1"/>
</dbReference>
<evidence type="ECO:0000259" key="7">
    <source>
        <dbReference type="Pfam" id="PF01292"/>
    </source>
</evidence>
<feature type="transmembrane region" description="Helical" evidence="6">
    <location>
        <begin position="194"/>
        <end position="213"/>
    </location>
</feature>
<evidence type="ECO:0000256" key="5">
    <source>
        <dbReference type="ARBA" id="ARBA00023136"/>
    </source>
</evidence>
<accession>A0A177P3V9</accession>
<feature type="transmembrane region" description="Helical" evidence="6">
    <location>
        <begin position="12"/>
        <end position="29"/>
    </location>
</feature>